<dbReference type="GO" id="GO:0051536">
    <property type="term" value="F:iron-sulfur cluster binding"/>
    <property type="evidence" value="ECO:0007669"/>
    <property type="project" value="UniProtKB-KW"/>
</dbReference>
<comment type="cofactor">
    <cofactor evidence="1">
        <name>[4Fe-4S] cluster</name>
        <dbReference type="ChEBI" id="CHEBI:49883"/>
    </cofactor>
</comment>
<organism evidence="8 9">
    <name type="scientific">Thioflexithrix psekupsensis</name>
    <dbReference type="NCBI Taxonomy" id="1570016"/>
    <lineage>
        <taxon>Bacteria</taxon>
        <taxon>Pseudomonadati</taxon>
        <taxon>Pseudomonadota</taxon>
        <taxon>Gammaproteobacteria</taxon>
        <taxon>Thiotrichales</taxon>
        <taxon>Thioflexithrix</taxon>
    </lineage>
</organism>
<dbReference type="EMBL" id="MSLT01000012">
    <property type="protein sequence ID" value="OUD14634.1"/>
    <property type="molecule type" value="Genomic_DNA"/>
</dbReference>
<keyword evidence="9" id="KW-1185">Reference proteome</keyword>
<dbReference type="InterPro" id="IPR023867">
    <property type="entry name" value="Sulphatase_maturase_rSAM"/>
</dbReference>
<comment type="similarity">
    <text evidence="6">Belongs to the radical SAM superfamily. Anaerobic sulfatase-maturating enzyme family.</text>
</comment>
<dbReference type="SUPFAM" id="SSF102114">
    <property type="entry name" value="Radical SAM enzymes"/>
    <property type="match status" value="1"/>
</dbReference>
<keyword evidence="4" id="KW-0408">Iron</keyword>
<comment type="caution">
    <text evidence="8">The sequence shown here is derived from an EMBL/GenBank/DDBJ whole genome shotgun (WGS) entry which is preliminary data.</text>
</comment>
<sequence length="596" mass="69684">MHLLYVPTIFCNMGCHYCYLGQLTEQPIDSAQVLNILDVALEKLLTNGYLPFNLSFHGGEVTTLPSTILDQLFSIAAGHYEKYRADIQQLGFKISPVHVKTNLLQFDKHYDIFLKHQVSISGSVDLPLQLHEQYRRDKKNRSTLPQILMQLKRLAQYPYRKKISCVVTQAHFHAIDAFIADIHYLHDEIGLDMSRFNVMFGFDSAQNKDKFAAKIAGTEMLTPAQQVEFYQAIKKAFLHTPLEQAFYQEWFKEFTPEYCCSAPNCGNKFFLLQANGDVYSCPRGQSSLHYRYGNIFTDDIEDIINNGWKVIERNENRLDIDAECQQCAYIAYCHSGCTFVRDETQLKKSYTCELQKVMYQDAADKYPPWPADRVAIYVQRFLLRNNLKQLSVIHRKKTQVFTPEIIAPENSLAALIDNDPILRDLYRDDLFFLQIDHSRYYLQSAILKTEYDMEFLDVNSEIYLGIHQDTFTLATDDIINNHLHLMLLRNTTVIYGDEKRQKQEHIFDYLLHYSSCIKHATVEGNYWIIDIAPILKLHAHFYLPDIKNNLFITTKALRDYHYLKHKKNAFYHIQAINLPFQNLEFFWQETSHDTSN</sequence>
<dbReference type="SFLD" id="SFLDS00029">
    <property type="entry name" value="Radical_SAM"/>
    <property type="match status" value="1"/>
</dbReference>
<evidence type="ECO:0000256" key="4">
    <source>
        <dbReference type="ARBA" id="ARBA00023004"/>
    </source>
</evidence>
<proteinExistence type="inferred from homology"/>
<dbReference type="SFLD" id="SFLDG01067">
    <property type="entry name" value="SPASM/twitch_domain_containing"/>
    <property type="match status" value="1"/>
</dbReference>
<evidence type="ECO:0000259" key="7">
    <source>
        <dbReference type="Pfam" id="PF13186"/>
    </source>
</evidence>
<dbReference type="InterPro" id="IPR007197">
    <property type="entry name" value="rSAM"/>
</dbReference>
<keyword evidence="3" id="KW-0479">Metal-binding</keyword>
<dbReference type="Gene3D" id="3.20.20.70">
    <property type="entry name" value="Aldolase class I"/>
    <property type="match status" value="1"/>
</dbReference>
<reference evidence="8 9" key="1">
    <citation type="submission" date="2016-12" db="EMBL/GenBank/DDBJ databases">
        <title>Thioflexothrix psekupsii D3 genome sequencing and assembly.</title>
        <authorList>
            <person name="Fomenkov A."/>
            <person name="Vincze T."/>
            <person name="Grabovich M."/>
            <person name="Anton B.P."/>
            <person name="Dubinina G."/>
            <person name="Orlova M."/>
            <person name="Belousova E."/>
            <person name="Roberts R.J."/>
        </authorList>
    </citation>
    <scope>NUCLEOTIDE SEQUENCE [LARGE SCALE GENOMIC DNA]</scope>
    <source>
        <strain evidence="8">D3</strain>
    </source>
</reference>
<protein>
    <recommendedName>
        <fullName evidence="7">4Fe4S-binding SPASM domain-containing protein</fullName>
    </recommendedName>
</protein>
<accession>A0A251XA14</accession>
<dbReference type="InterPro" id="IPR013785">
    <property type="entry name" value="Aldolase_TIM"/>
</dbReference>
<name>A0A251XA14_9GAMM</name>
<evidence type="ECO:0000313" key="8">
    <source>
        <dbReference type="EMBL" id="OUD14634.1"/>
    </source>
</evidence>
<dbReference type="Pfam" id="PF13186">
    <property type="entry name" value="SPASM"/>
    <property type="match status" value="1"/>
</dbReference>
<dbReference type="AlphaFoldDB" id="A0A251XA14"/>
<dbReference type="GO" id="GO:0016491">
    <property type="term" value="F:oxidoreductase activity"/>
    <property type="evidence" value="ECO:0007669"/>
    <property type="project" value="InterPro"/>
</dbReference>
<evidence type="ECO:0000256" key="1">
    <source>
        <dbReference type="ARBA" id="ARBA00001966"/>
    </source>
</evidence>
<evidence type="ECO:0000256" key="2">
    <source>
        <dbReference type="ARBA" id="ARBA00022691"/>
    </source>
</evidence>
<gene>
    <name evidence="8" type="ORF">TPSD3_06035</name>
</gene>
<dbReference type="NCBIfam" id="TIGR04085">
    <property type="entry name" value="rSAM_more_4Fe4S"/>
    <property type="match status" value="1"/>
</dbReference>
<dbReference type="InterPro" id="IPR023885">
    <property type="entry name" value="4Fe4S-binding_SPASM_dom"/>
</dbReference>
<dbReference type="PANTHER" id="PTHR43273:SF3">
    <property type="entry name" value="ANAEROBIC SULFATASE-MATURATING ENZYME HOMOLOG ASLB-RELATED"/>
    <property type="match status" value="1"/>
</dbReference>
<dbReference type="Proteomes" id="UP000194798">
    <property type="component" value="Unassembled WGS sequence"/>
</dbReference>
<dbReference type="CDD" id="cd01335">
    <property type="entry name" value="Radical_SAM"/>
    <property type="match status" value="1"/>
</dbReference>
<evidence type="ECO:0000313" key="9">
    <source>
        <dbReference type="Proteomes" id="UP000194798"/>
    </source>
</evidence>
<keyword evidence="2" id="KW-0949">S-adenosyl-L-methionine</keyword>
<dbReference type="GO" id="GO:0046872">
    <property type="term" value="F:metal ion binding"/>
    <property type="evidence" value="ECO:0007669"/>
    <property type="project" value="UniProtKB-KW"/>
</dbReference>
<dbReference type="PANTHER" id="PTHR43273">
    <property type="entry name" value="ANAEROBIC SULFATASE-MATURATING ENZYME HOMOLOG ASLB-RELATED"/>
    <property type="match status" value="1"/>
</dbReference>
<evidence type="ECO:0000256" key="3">
    <source>
        <dbReference type="ARBA" id="ARBA00022723"/>
    </source>
</evidence>
<keyword evidence="5" id="KW-0411">Iron-sulfur</keyword>
<dbReference type="InterPro" id="IPR058240">
    <property type="entry name" value="rSAM_sf"/>
</dbReference>
<feature type="domain" description="4Fe4S-binding SPASM" evidence="7">
    <location>
        <begin position="265"/>
        <end position="327"/>
    </location>
</feature>
<evidence type="ECO:0000256" key="5">
    <source>
        <dbReference type="ARBA" id="ARBA00023014"/>
    </source>
</evidence>
<evidence type="ECO:0000256" key="6">
    <source>
        <dbReference type="ARBA" id="ARBA00023601"/>
    </source>
</evidence>